<reference evidence="5 6" key="2">
    <citation type="submission" date="2025-04" db="UniProtKB">
        <authorList>
            <consortium name="RefSeq"/>
        </authorList>
    </citation>
    <scope>IDENTIFICATION</scope>
    <source>
        <tissue evidence="5 6">Blood</tissue>
    </source>
</reference>
<feature type="compositionally biased region" description="Polar residues" evidence="1">
    <location>
        <begin position="309"/>
        <end position="321"/>
    </location>
</feature>
<feature type="transmembrane region" description="Helical" evidence="2">
    <location>
        <begin position="416"/>
        <end position="437"/>
    </location>
</feature>
<sequence length="545" mass="59736">MKTSTVSLTVWFAQVLTLCALQETPLTTLDVSMTTSEQLTTKQDVRTKTAAMTTTTSADEMPSDRTPLTPSLELSGFPSLVGDDRRNTTISTTSHHNVMSLTEMVVSNTTSVTTASQETGTATESTSINIQETTEISISGTSIQLDHDVQTTTSTSWREDRTSDDTDEASTTAVPPTYSTYETDVTLTSGSYGTTDLQSPAPTTAGTSLSQQVSISTTRGNMNESMTNTTWRDEAWSTNTEDTWSTNTTTSKNMVNNGSYGTTDLHSPAPTTAGTYLEIHSTNQTPPDDTMSTVRPTSTSGGTSITSTPFRSTQVTSGSTENTEEPPMSSTKMMDWTTEENTEALSTTRGKVNDSTTNTTWRDGAWSTNTEDTWSTNTTTSKNISTSETEEPHWTTCFTGRSSSQPYRVSKLVCFVTMWSLGMTASIFLGLTVFLWVRLSVTKKRARISGRGGRDRKGHGPAVKEKQSLWAEPESSAEERVEFWYADGATVEDKRRYKARQGKTRNNGERQVGTEEDMLVQPKVTLKDITEFWHANGRARHGEEI</sequence>
<feature type="compositionally biased region" description="Low complexity" evidence="1">
    <location>
        <begin position="297"/>
        <end position="308"/>
    </location>
</feature>
<keyword evidence="2" id="KW-1133">Transmembrane helix</keyword>
<feature type="compositionally biased region" description="Low complexity" evidence="1">
    <location>
        <begin position="367"/>
        <end position="387"/>
    </location>
</feature>
<feature type="region of interest" description="Disordered" evidence="1">
    <location>
        <begin position="46"/>
        <end position="84"/>
    </location>
</feature>
<evidence type="ECO:0000256" key="3">
    <source>
        <dbReference type="SAM" id="SignalP"/>
    </source>
</evidence>
<proteinExistence type="predicted"/>
<feature type="region of interest" description="Disordered" evidence="1">
    <location>
        <begin position="449"/>
        <end position="474"/>
    </location>
</feature>
<organism evidence="4 5">
    <name type="scientific">Ictalurus punctatus</name>
    <name type="common">Channel catfish</name>
    <name type="synonym">Silurus punctatus</name>
    <dbReference type="NCBI Taxonomy" id="7998"/>
    <lineage>
        <taxon>Eukaryota</taxon>
        <taxon>Metazoa</taxon>
        <taxon>Chordata</taxon>
        <taxon>Craniata</taxon>
        <taxon>Vertebrata</taxon>
        <taxon>Euteleostomi</taxon>
        <taxon>Actinopterygii</taxon>
        <taxon>Neopterygii</taxon>
        <taxon>Teleostei</taxon>
        <taxon>Ostariophysi</taxon>
        <taxon>Siluriformes</taxon>
        <taxon>Ictaluridae</taxon>
        <taxon>Ictalurus</taxon>
    </lineage>
</organism>
<dbReference type="OrthoDB" id="8964782at2759"/>
<feature type="compositionally biased region" description="Polar residues" evidence="1">
    <location>
        <begin position="343"/>
        <end position="361"/>
    </location>
</feature>
<keyword evidence="2" id="KW-0472">Membrane</keyword>
<keyword evidence="3" id="KW-0732">Signal</keyword>
<evidence type="ECO:0000313" key="6">
    <source>
        <dbReference type="RefSeq" id="XP_053532752.1"/>
    </source>
</evidence>
<feature type="compositionally biased region" description="Polar residues" evidence="1">
    <location>
        <begin position="282"/>
        <end position="296"/>
    </location>
</feature>
<keyword evidence="4" id="KW-1185">Reference proteome</keyword>
<feature type="compositionally biased region" description="Basic residues" evidence="1">
    <location>
        <begin position="449"/>
        <end position="459"/>
    </location>
</feature>
<feature type="region of interest" description="Disordered" evidence="1">
    <location>
        <begin position="139"/>
        <end position="214"/>
    </location>
</feature>
<name>A0A9F7R9W0_ICTPU</name>
<feature type="compositionally biased region" description="Polar residues" evidence="1">
    <location>
        <begin position="177"/>
        <end position="214"/>
    </location>
</feature>
<evidence type="ECO:0000313" key="5">
    <source>
        <dbReference type="RefSeq" id="XP_053532751.1"/>
    </source>
</evidence>
<evidence type="ECO:0000256" key="1">
    <source>
        <dbReference type="SAM" id="MobiDB-lite"/>
    </source>
</evidence>
<reference evidence="4" key="1">
    <citation type="journal article" date="2016" name="Nat. Commun.">
        <title>The channel catfish genome sequence provides insights into the evolution of scale formation in teleosts.</title>
        <authorList>
            <person name="Liu Z."/>
            <person name="Liu S."/>
            <person name="Yao J."/>
            <person name="Bao L."/>
            <person name="Zhang J."/>
            <person name="Li Y."/>
            <person name="Jiang C."/>
            <person name="Sun L."/>
            <person name="Wang R."/>
            <person name="Zhang Y."/>
            <person name="Zhou T."/>
            <person name="Zeng Q."/>
            <person name="Fu Q."/>
            <person name="Gao S."/>
            <person name="Li N."/>
            <person name="Koren S."/>
            <person name="Jiang Y."/>
            <person name="Zimin A."/>
            <person name="Xu P."/>
            <person name="Phillippy A.M."/>
            <person name="Geng X."/>
            <person name="Song L."/>
            <person name="Sun F."/>
            <person name="Li C."/>
            <person name="Wang X."/>
            <person name="Chen A."/>
            <person name="Jin Y."/>
            <person name="Yuan Z."/>
            <person name="Yang Y."/>
            <person name="Tan S."/>
            <person name="Peatman E."/>
            <person name="Lu J."/>
            <person name="Qin Z."/>
            <person name="Dunham R."/>
            <person name="Li Z."/>
            <person name="Sonstegard T."/>
            <person name="Feng J."/>
            <person name="Danzmann R.G."/>
            <person name="Schroeder S."/>
            <person name="Scheffler B."/>
            <person name="Duke M.V."/>
            <person name="Ballard L."/>
            <person name="Kucuktas H."/>
            <person name="Kaltenboeck L."/>
            <person name="Liu H."/>
            <person name="Armbruster J."/>
            <person name="Xie Y."/>
            <person name="Kirby M.L."/>
            <person name="Tian Y."/>
            <person name="Flanagan M.E."/>
            <person name="Mu W."/>
            <person name="Waldbieser G.C."/>
        </authorList>
    </citation>
    <scope>NUCLEOTIDE SEQUENCE [LARGE SCALE GENOMIC DNA]</scope>
    <source>
        <strain evidence="4">SDA103</strain>
    </source>
</reference>
<gene>
    <name evidence="5 6" type="primary">si:ch73-248e21.5</name>
</gene>
<dbReference type="AlphaFoldDB" id="A0A9F7R9W0"/>
<evidence type="ECO:0000256" key="2">
    <source>
        <dbReference type="SAM" id="Phobius"/>
    </source>
</evidence>
<dbReference type="RefSeq" id="XP_053532752.1">
    <property type="nucleotide sequence ID" value="XM_053676777.1"/>
</dbReference>
<dbReference type="KEGG" id="ipu:108280380"/>
<protein>
    <submittedName>
        <fullName evidence="5 6">Uncharacterized protein si:ch73-248e21.5</fullName>
    </submittedName>
</protein>
<accession>A0A9F7R9W0</accession>
<dbReference type="GeneID" id="108280380"/>
<feature type="region of interest" description="Disordered" evidence="1">
    <location>
        <begin position="282"/>
        <end position="387"/>
    </location>
</feature>
<feature type="chain" id="PRO_5044698421" evidence="3">
    <location>
        <begin position="22"/>
        <end position="545"/>
    </location>
</feature>
<feature type="signal peptide" evidence="3">
    <location>
        <begin position="1"/>
        <end position="21"/>
    </location>
</feature>
<evidence type="ECO:0000313" key="4">
    <source>
        <dbReference type="Proteomes" id="UP000221080"/>
    </source>
</evidence>
<feature type="compositionally biased region" description="Low complexity" evidence="1">
    <location>
        <begin position="48"/>
        <end position="58"/>
    </location>
</feature>
<keyword evidence="2" id="KW-0812">Transmembrane</keyword>
<dbReference type="RefSeq" id="XP_053532751.1">
    <property type="nucleotide sequence ID" value="XM_053676776.1"/>
</dbReference>
<dbReference type="Proteomes" id="UP000221080">
    <property type="component" value="Chromosome 2"/>
</dbReference>